<keyword evidence="2" id="KW-1133">Transmembrane helix</keyword>
<dbReference type="OrthoDB" id="5493718at2"/>
<feature type="domain" description="Bacterial toxin 46" evidence="3">
    <location>
        <begin position="281"/>
        <end position="412"/>
    </location>
</feature>
<feature type="transmembrane region" description="Helical" evidence="2">
    <location>
        <begin position="21"/>
        <end position="42"/>
    </location>
</feature>
<dbReference type="Gene3D" id="2.60.200.60">
    <property type="match status" value="1"/>
</dbReference>
<dbReference type="InterPro" id="IPR057925">
    <property type="entry name" value="prePAAR_DddA"/>
</dbReference>
<keyword evidence="2" id="KW-0812">Transmembrane</keyword>
<dbReference type="AlphaFoldDB" id="A0A017T9G0"/>
<evidence type="ECO:0000259" key="4">
    <source>
        <dbReference type="Pfam" id="PF25799"/>
    </source>
</evidence>
<dbReference type="EMBL" id="ASRX01000023">
    <property type="protein sequence ID" value="EYF05455.1"/>
    <property type="molecule type" value="Genomic_DNA"/>
</dbReference>
<evidence type="ECO:0000256" key="2">
    <source>
        <dbReference type="SAM" id="Phobius"/>
    </source>
</evidence>
<dbReference type="Pfam" id="PF05488">
    <property type="entry name" value="PAAR_motif"/>
    <property type="match status" value="1"/>
</dbReference>
<keyword evidence="6" id="KW-1185">Reference proteome</keyword>
<dbReference type="Proteomes" id="UP000019678">
    <property type="component" value="Unassembled WGS sequence"/>
</dbReference>
<evidence type="ECO:0000259" key="3">
    <source>
        <dbReference type="Pfam" id="PF15538"/>
    </source>
</evidence>
<accession>A0A017T9G0</accession>
<dbReference type="CDD" id="cd14742">
    <property type="entry name" value="PAAR_RHS"/>
    <property type="match status" value="1"/>
</dbReference>
<feature type="compositionally biased region" description="Gly residues" evidence="1">
    <location>
        <begin position="464"/>
        <end position="479"/>
    </location>
</feature>
<dbReference type="InterPro" id="IPR028238">
    <property type="entry name" value="Ntox46"/>
</dbReference>
<evidence type="ECO:0000256" key="1">
    <source>
        <dbReference type="SAM" id="MobiDB-lite"/>
    </source>
</evidence>
<proteinExistence type="predicted"/>
<organism evidence="5 6">
    <name type="scientific">Chondromyces apiculatus DSM 436</name>
    <dbReference type="NCBI Taxonomy" id="1192034"/>
    <lineage>
        <taxon>Bacteria</taxon>
        <taxon>Pseudomonadati</taxon>
        <taxon>Myxococcota</taxon>
        <taxon>Polyangia</taxon>
        <taxon>Polyangiales</taxon>
        <taxon>Polyangiaceae</taxon>
        <taxon>Chondromyces</taxon>
    </lineage>
</organism>
<dbReference type="Pfam" id="PF25799">
    <property type="entry name" value="prePAAR_I"/>
    <property type="match status" value="1"/>
</dbReference>
<sequence>MSALEAARLGDEIGHTSAMKGLLVGLAVGFLVTGAILLAAGATVATGGAAAVVIGGLIAGTAGGGLAGMKIGSMFESDPKGPISTGSPNTFLGTGMRKAARATIDKVACEDHDDKLIAQGSVDVFINQAPAARRTDKTECSGPIREGQPDVFFGGPTGTYLDMEPEVPGWLVTTLQVAMWVGAAIATGGAILTVGLGAALGGIAGGFAGGWVGGKLGGAIGGIFGEKGRVIGETAGSFLGSMVGGAFGAKGGGALEARLPQATLARMPGATPAHIQARQNVAREYYTKSPDFAGRSAADIDSHMSGIDFTRPVAVRTIDRPTVFGQYQHPGGPRGNYIAGQNTPADRLGIGPMGYNRGTSTAAPKVIQNYEVPAGTQVLVSRSSPKIDTWSTKSPTGAPVAQHSGGGGQQIMIGNSGSMRPVGGQVPASPGLLQPGRTTLPGGSSGGLPVRGDGAFTPPSIPAGGVGTGFGGGLLDGGP</sequence>
<dbReference type="eggNOG" id="COG4104">
    <property type="taxonomic scope" value="Bacteria"/>
</dbReference>
<name>A0A017T9G0_9BACT</name>
<feature type="transmembrane region" description="Helical" evidence="2">
    <location>
        <begin position="48"/>
        <end position="67"/>
    </location>
</feature>
<dbReference type="InterPro" id="IPR008727">
    <property type="entry name" value="PAAR_motif"/>
</dbReference>
<evidence type="ECO:0000313" key="6">
    <source>
        <dbReference type="Proteomes" id="UP000019678"/>
    </source>
</evidence>
<feature type="region of interest" description="Disordered" evidence="1">
    <location>
        <begin position="386"/>
        <end position="406"/>
    </location>
</feature>
<feature type="compositionally biased region" description="Polar residues" evidence="1">
    <location>
        <begin position="386"/>
        <end position="395"/>
    </location>
</feature>
<comment type="caution">
    <text evidence="5">The sequence shown here is derived from an EMBL/GenBank/DDBJ whole genome shotgun (WGS) entry which is preliminary data.</text>
</comment>
<keyword evidence="2" id="KW-0472">Membrane</keyword>
<gene>
    <name evidence="5" type="ORF">CAP_3182</name>
</gene>
<dbReference type="Pfam" id="PF15538">
    <property type="entry name" value="Ntox46"/>
    <property type="match status" value="1"/>
</dbReference>
<dbReference type="STRING" id="1192034.CAP_3182"/>
<evidence type="ECO:0000313" key="5">
    <source>
        <dbReference type="EMBL" id="EYF05455.1"/>
    </source>
</evidence>
<feature type="domain" description="Double-stranded DNA deaminase toxin A prePAAR motif" evidence="4">
    <location>
        <begin position="5"/>
        <end position="63"/>
    </location>
</feature>
<protein>
    <submittedName>
        <fullName evidence="5">Uncharacterized protein</fullName>
    </submittedName>
</protein>
<feature type="region of interest" description="Disordered" evidence="1">
    <location>
        <begin position="458"/>
        <end position="479"/>
    </location>
</feature>
<reference evidence="5 6" key="1">
    <citation type="submission" date="2013-05" db="EMBL/GenBank/DDBJ databases">
        <title>Genome assembly of Chondromyces apiculatus DSM 436.</title>
        <authorList>
            <person name="Sharma G."/>
            <person name="Khatri I."/>
            <person name="Kaur C."/>
            <person name="Mayilraj S."/>
            <person name="Subramanian S."/>
        </authorList>
    </citation>
    <scope>NUCLEOTIDE SEQUENCE [LARGE SCALE GENOMIC DNA]</scope>
    <source>
        <strain evidence="5 6">DSM 436</strain>
    </source>
</reference>
<dbReference type="RefSeq" id="WP_044241691.1">
    <property type="nucleotide sequence ID" value="NZ_ASRX01000023.1"/>
</dbReference>